<dbReference type="EMBL" id="JBHTLU010000006">
    <property type="protein sequence ID" value="MFD1218777.1"/>
    <property type="molecule type" value="Genomic_DNA"/>
</dbReference>
<dbReference type="PANTHER" id="PTHR46847:SF1">
    <property type="entry name" value="D-ALLOSE-BINDING PERIPLASMIC PROTEIN-RELATED"/>
    <property type="match status" value="1"/>
</dbReference>
<dbReference type="InterPro" id="IPR028082">
    <property type="entry name" value="Peripla_BP_I"/>
</dbReference>
<keyword evidence="7" id="KW-1185">Reference proteome</keyword>
<organism evidence="6 7">
    <name type="scientific">Paenibacillus vulneris</name>
    <dbReference type="NCBI Taxonomy" id="1133364"/>
    <lineage>
        <taxon>Bacteria</taxon>
        <taxon>Bacillati</taxon>
        <taxon>Bacillota</taxon>
        <taxon>Bacilli</taxon>
        <taxon>Bacillales</taxon>
        <taxon>Paenibacillaceae</taxon>
        <taxon>Paenibacillus</taxon>
    </lineage>
</organism>
<dbReference type="Proteomes" id="UP001597180">
    <property type="component" value="Unassembled WGS sequence"/>
</dbReference>
<feature type="transmembrane region" description="Helical" evidence="4">
    <location>
        <begin position="6"/>
        <end position="26"/>
    </location>
</feature>
<evidence type="ECO:0000313" key="7">
    <source>
        <dbReference type="Proteomes" id="UP001597180"/>
    </source>
</evidence>
<sequence>MSNRKWSISLLVLTIVFIGLLLQFLFSTLRIRELVKPPAAVSEPAPRHIVLISQELDNPFWRSVEQGARDAVKQNGWELEYTGSFRINPAEQAKLLEKAIAAKADAILVQGLGDPQYRQWIDKAIAQGIAVLAVDTDEPASRRLSYVGTDNEAAGKRMGELVIQKAGGAGSIGVLVGSSAQSQQLRLEGFRKAIGHNPALAITEVRTSNISRLQAEQQAADMLKDHPQMQIMVGFSALDGIGMMKAAERAKRSDLQIYAFDDLPETKEGIRQCKIASSIVQQPYRMGFDAVKLLEQYWSGQAPEKEHFIAVTLLDKVTLNGAAGGACR</sequence>
<evidence type="ECO:0000259" key="5">
    <source>
        <dbReference type="Pfam" id="PF13407"/>
    </source>
</evidence>
<keyword evidence="3" id="KW-0732">Signal</keyword>
<reference evidence="7" key="1">
    <citation type="journal article" date="2019" name="Int. J. Syst. Evol. Microbiol.">
        <title>The Global Catalogue of Microorganisms (GCM) 10K type strain sequencing project: providing services to taxonomists for standard genome sequencing and annotation.</title>
        <authorList>
            <consortium name="The Broad Institute Genomics Platform"/>
            <consortium name="The Broad Institute Genome Sequencing Center for Infectious Disease"/>
            <person name="Wu L."/>
            <person name="Ma J."/>
        </authorList>
    </citation>
    <scope>NUCLEOTIDE SEQUENCE [LARGE SCALE GENOMIC DNA]</scope>
    <source>
        <strain evidence="7">CCUG 53270</strain>
    </source>
</reference>
<keyword evidence="4" id="KW-0812">Transmembrane</keyword>
<dbReference type="InterPro" id="IPR025997">
    <property type="entry name" value="SBP_2_dom"/>
</dbReference>
<protein>
    <submittedName>
        <fullName evidence="6">Substrate-binding domain-containing protein</fullName>
    </submittedName>
</protein>
<dbReference type="RefSeq" id="WP_345587623.1">
    <property type="nucleotide sequence ID" value="NZ_BAABJG010000012.1"/>
</dbReference>
<evidence type="ECO:0000313" key="6">
    <source>
        <dbReference type="EMBL" id="MFD1218777.1"/>
    </source>
</evidence>
<proteinExistence type="inferred from homology"/>
<accession>A0ABW3UEZ6</accession>
<keyword evidence="4" id="KW-1133">Transmembrane helix</keyword>
<comment type="caution">
    <text evidence="6">The sequence shown here is derived from an EMBL/GenBank/DDBJ whole genome shotgun (WGS) entry which is preliminary data.</text>
</comment>
<name>A0ABW3UEZ6_9BACL</name>
<evidence type="ECO:0000256" key="2">
    <source>
        <dbReference type="ARBA" id="ARBA00007639"/>
    </source>
</evidence>
<dbReference type="SUPFAM" id="SSF53822">
    <property type="entry name" value="Periplasmic binding protein-like I"/>
    <property type="match status" value="1"/>
</dbReference>
<comment type="subcellular location">
    <subcellularLocation>
        <location evidence="1">Cell envelope</location>
    </subcellularLocation>
</comment>
<dbReference type="Pfam" id="PF13407">
    <property type="entry name" value="Peripla_BP_4"/>
    <property type="match status" value="1"/>
</dbReference>
<dbReference type="Gene3D" id="3.40.50.2300">
    <property type="match status" value="2"/>
</dbReference>
<dbReference type="PANTHER" id="PTHR46847">
    <property type="entry name" value="D-ALLOSE-BINDING PERIPLASMIC PROTEIN-RELATED"/>
    <property type="match status" value="1"/>
</dbReference>
<gene>
    <name evidence="6" type="ORF">ACFQ4B_01490</name>
</gene>
<feature type="domain" description="Periplasmic binding protein" evidence="5">
    <location>
        <begin position="49"/>
        <end position="301"/>
    </location>
</feature>
<keyword evidence="4" id="KW-0472">Membrane</keyword>
<evidence type="ECO:0000256" key="4">
    <source>
        <dbReference type="SAM" id="Phobius"/>
    </source>
</evidence>
<evidence type="ECO:0000256" key="3">
    <source>
        <dbReference type="ARBA" id="ARBA00022729"/>
    </source>
</evidence>
<evidence type="ECO:0000256" key="1">
    <source>
        <dbReference type="ARBA" id="ARBA00004196"/>
    </source>
</evidence>
<comment type="similarity">
    <text evidence="2">Belongs to the bacterial solute-binding protein 2 family.</text>
</comment>